<dbReference type="InterPro" id="IPR002909">
    <property type="entry name" value="IPT_dom"/>
</dbReference>
<keyword evidence="4" id="KW-1185">Reference proteome</keyword>
<gene>
    <name evidence="3" type="ORF">DP923_02445</name>
</gene>
<keyword evidence="1" id="KW-0732">Signal</keyword>
<dbReference type="OrthoDB" id="1110382at2"/>
<feature type="domain" description="IPT/TIG" evidence="2">
    <location>
        <begin position="154"/>
        <end position="241"/>
    </location>
</feature>
<evidence type="ECO:0000256" key="1">
    <source>
        <dbReference type="ARBA" id="ARBA00022729"/>
    </source>
</evidence>
<dbReference type="Pfam" id="PF01833">
    <property type="entry name" value="TIG"/>
    <property type="match status" value="4"/>
</dbReference>
<feature type="domain" description="IPT/TIG" evidence="2">
    <location>
        <begin position="243"/>
        <end position="328"/>
    </location>
</feature>
<evidence type="ECO:0000259" key="2">
    <source>
        <dbReference type="SMART" id="SM00429"/>
    </source>
</evidence>
<feature type="domain" description="IPT/TIG" evidence="2">
    <location>
        <begin position="499"/>
        <end position="580"/>
    </location>
</feature>
<dbReference type="PANTHER" id="PTHR46769">
    <property type="entry name" value="POLYCYSTIC KIDNEY AND HEPATIC DISEASE 1 (AUTOSOMAL RECESSIVE)-LIKE 1"/>
    <property type="match status" value="1"/>
</dbReference>
<dbReference type="SUPFAM" id="SSF81296">
    <property type="entry name" value="E set domains"/>
    <property type="match status" value="5"/>
</dbReference>
<reference evidence="3 4" key="1">
    <citation type="submission" date="2018-06" db="EMBL/GenBank/DDBJ databases">
        <authorList>
            <person name="Liu Z.-W."/>
        </authorList>
    </citation>
    <scope>NUCLEOTIDE SEQUENCE [LARGE SCALE GENOMIC DNA]</scope>
    <source>
        <strain evidence="3 4">2b14</strain>
    </source>
</reference>
<evidence type="ECO:0000313" key="3">
    <source>
        <dbReference type="EMBL" id="RAU83943.1"/>
    </source>
</evidence>
<evidence type="ECO:0000313" key="4">
    <source>
        <dbReference type="Proteomes" id="UP000251692"/>
    </source>
</evidence>
<name>A0A364RI33_9BACT</name>
<dbReference type="Gene3D" id="2.60.40.10">
    <property type="entry name" value="Immunoglobulins"/>
    <property type="match status" value="5"/>
</dbReference>
<dbReference type="InterPro" id="IPR013783">
    <property type="entry name" value="Ig-like_fold"/>
</dbReference>
<dbReference type="Proteomes" id="UP000251692">
    <property type="component" value="Unassembled WGS sequence"/>
</dbReference>
<dbReference type="InterPro" id="IPR052387">
    <property type="entry name" value="Fibrocystin"/>
</dbReference>
<reference evidence="3 4" key="2">
    <citation type="submission" date="2018-07" db="EMBL/GenBank/DDBJ databases">
        <title>Pontibacter sp. 2b14 genomic sequence and assembly.</title>
        <authorList>
            <person name="Du Z.-J."/>
        </authorList>
    </citation>
    <scope>NUCLEOTIDE SEQUENCE [LARGE SCALE GENOMIC DNA]</scope>
    <source>
        <strain evidence="3 4">2b14</strain>
    </source>
</reference>
<dbReference type="SMART" id="SM00429">
    <property type="entry name" value="IPT"/>
    <property type="match status" value="5"/>
</dbReference>
<feature type="domain" description="IPT/TIG" evidence="2">
    <location>
        <begin position="417"/>
        <end position="498"/>
    </location>
</feature>
<dbReference type="EMBL" id="QMDV01000001">
    <property type="protein sequence ID" value="RAU83943.1"/>
    <property type="molecule type" value="Genomic_DNA"/>
</dbReference>
<accession>A0A364RI33</accession>
<comment type="caution">
    <text evidence="3">The sequence shown here is derived from an EMBL/GenBank/DDBJ whole genome shotgun (WGS) entry which is preliminary data.</text>
</comment>
<dbReference type="PANTHER" id="PTHR46769:SF2">
    <property type="entry name" value="FIBROCYSTIN-L ISOFORM 2 PRECURSOR-RELATED"/>
    <property type="match status" value="1"/>
</dbReference>
<sequence length="581" mass="62060">MACGLVMYSKDSVIVTYMKLYIFRSPFLLIIFSFLLLQGCEKEDEQIHPEIKTMQITALSPSSATLEGNIIHTGKFPVLDFGFVYGLTPELGETMGTRLSLGKDAKPGTYKQDVKNLKIASGYYTSNHNFYARAYLTNEKGTVFGQVASVTLPSPNIQSIVPNTGKAGDKITISGSFFTSDATEVEVLFANVAGKVIEVSPSKVVVEVPSGITSSSYYDYRQVGVVLKMAGQTYNVTSTFKVNPSVTDFSPKSATLGTVITIKGNNLPGYYYYSNLRVSFGEVDVPITSYSSTGIQVQVPHHIGAKKVPLSVIIDGVKTTLPGDFTVIPHTVTSIAPTSGLSGSYFSLTGDNFPSDFYYNYNQAVVTVGDIPTTISYVSSGEMLVLVPFNLKEGNHKIKVAFGPTVIEATQQFSVVASSITSFSPTSGGIGREVILKGNFLPDTYYIVNFGSVRIGGYSTSSSTIQTSVPQGATLGAVKISVENDYTKIEAKDEFTVLAPTFTAFSPSSGVAGSVVTITGSGFSANAYTVVRFGTVSTNILSITDTTIKAVVPSNVTGAMKITVLQNGQTMISKDNFTVTN</sequence>
<dbReference type="InterPro" id="IPR014756">
    <property type="entry name" value="Ig_E-set"/>
</dbReference>
<protein>
    <recommendedName>
        <fullName evidence="2">IPT/TIG domain-containing protein</fullName>
    </recommendedName>
</protein>
<dbReference type="CDD" id="cd00603">
    <property type="entry name" value="IPT_PCSR"/>
    <property type="match status" value="1"/>
</dbReference>
<dbReference type="AlphaFoldDB" id="A0A364RI33"/>
<feature type="domain" description="IPT/TIG" evidence="2">
    <location>
        <begin position="329"/>
        <end position="416"/>
    </location>
</feature>
<organism evidence="3 4">
    <name type="scientific">Pontibacter arcticus</name>
    <dbReference type="NCBI Taxonomy" id="2080288"/>
    <lineage>
        <taxon>Bacteria</taxon>
        <taxon>Pseudomonadati</taxon>
        <taxon>Bacteroidota</taxon>
        <taxon>Cytophagia</taxon>
        <taxon>Cytophagales</taxon>
        <taxon>Hymenobacteraceae</taxon>
        <taxon>Pontibacter</taxon>
    </lineage>
</organism>
<proteinExistence type="predicted"/>